<accession>A0A443PQB1</accession>
<dbReference type="OrthoDB" id="2020323at2759"/>
<keyword evidence="2" id="KW-1185">Reference proteome</keyword>
<dbReference type="AlphaFoldDB" id="A0A443PQB1"/>
<name>A0A443PQB1_9MAGN</name>
<protein>
    <submittedName>
        <fullName evidence="1">Uncharacterized protein</fullName>
    </submittedName>
</protein>
<dbReference type="PANTHER" id="PTHR37727">
    <property type="entry name" value="ECOTROPIC VIRAL INTEGRATION SITE PROTEIN"/>
    <property type="match status" value="1"/>
</dbReference>
<reference evidence="1 2" key="1">
    <citation type="journal article" date="2019" name="Nat. Plants">
        <title>Stout camphor tree genome fills gaps in understanding of flowering plant genome evolution.</title>
        <authorList>
            <person name="Chaw S.M."/>
            <person name="Liu Y.C."/>
            <person name="Wu Y.W."/>
            <person name="Wang H.Y."/>
            <person name="Lin C.I."/>
            <person name="Wu C.S."/>
            <person name="Ke H.M."/>
            <person name="Chang L.Y."/>
            <person name="Hsu C.Y."/>
            <person name="Yang H.T."/>
            <person name="Sudianto E."/>
            <person name="Hsu M.H."/>
            <person name="Wu K.P."/>
            <person name="Wang L.N."/>
            <person name="Leebens-Mack J.H."/>
            <person name="Tsai I.J."/>
        </authorList>
    </citation>
    <scope>NUCLEOTIDE SEQUENCE [LARGE SCALE GENOMIC DNA]</scope>
    <source>
        <strain evidence="2">cv. Chaw 1501</strain>
        <tissue evidence="1">Young leaves</tissue>
    </source>
</reference>
<evidence type="ECO:0000313" key="2">
    <source>
        <dbReference type="Proteomes" id="UP000283530"/>
    </source>
</evidence>
<sequence length="96" mass="10452">MMFAEFLTNQEEVELRAKIKALGLEVSEVPSKPSNKHLDQMISSAMAADPVVQSLLSSTAELWIPVITATSSEIQSFKMPVNDNTGEINGKNITDS</sequence>
<dbReference type="Proteomes" id="UP000283530">
    <property type="component" value="Unassembled WGS sequence"/>
</dbReference>
<dbReference type="EMBL" id="QPKB01000009">
    <property type="protein sequence ID" value="RWR92915.1"/>
    <property type="molecule type" value="Genomic_DNA"/>
</dbReference>
<gene>
    <name evidence="1" type="ORF">CKAN_02214200</name>
</gene>
<comment type="caution">
    <text evidence="1">The sequence shown here is derived from an EMBL/GenBank/DDBJ whole genome shotgun (WGS) entry which is preliminary data.</text>
</comment>
<proteinExistence type="predicted"/>
<evidence type="ECO:0000313" key="1">
    <source>
        <dbReference type="EMBL" id="RWR92915.1"/>
    </source>
</evidence>
<dbReference type="PANTHER" id="PTHR37727:SF1">
    <property type="entry name" value="ECOTROPIC VIRAL INTEGRATION SITE PROTEIN"/>
    <property type="match status" value="1"/>
</dbReference>
<organism evidence="1 2">
    <name type="scientific">Cinnamomum micranthum f. kanehirae</name>
    <dbReference type="NCBI Taxonomy" id="337451"/>
    <lineage>
        <taxon>Eukaryota</taxon>
        <taxon>Viridiplantae</taxon>
        <taxon>Streptophyta</taxon>
        <taxon>Embryophyta</taxon>
        <taxon>Tracheophyta</taxon>
        <taxon>Spermatophyta</taxon>
        <taxon>Magnoliopsida</taxon>
        <taxon>Magnoliidae</taxon>
        <taxon>Laurales</taxon>
        <taxon>Lauraceae</taxon>
        <taxon>Cinnamomum</taxon>
    </lineage>
</organism>